<keyword evidence="2 3" id="KW-0789">Thiol protease inhibitor</keyword>
<protein>
    <recommendedName>
        <fullName evidence="3">Cysteine proteinase inhibitor</fullName>
    </recommendedName>
</protein>
<keyword evidence="4" id="KW-0812">Transmembrane</keyword>
<evidence type="ECO:0000256" key="3">
    <source>
        <dbReference type="RuleBase" id="RU362130"/>
    </source>
</evidence>
<feature type="domain" description="Cystatin" evidence="5">
    <location>
        <begin position="36"/>
        <end position="128"/>
    </location>
</feature>
<keyword evidence="4" id="KW-0472">Membrane</keyword>
<keyword evidence="1 3" id="KW-0646">Protease inhibitor</keyword>
<dbReference type="Gene3D" id="3.10.450.10">
    <property type="match status" value="2"/>
</dbReference>
<dbReference type="AlphaFoldDB" id="A9NU75"/>
<sequence>MSISGNCNVSRPLACLKLTMAIVITLLCFFGTNTLAFYAGAVRDVPNFQHSPRIDGLARFALNEFNKQQNAQLSFSKVVRAREQMVSGMVYYLTMEALDGHRTTGLYLAKVWVVPWTNFTQLEDFKQLDADKDGYQTSLWHAVRVQDPMVKEAAENAVKILQQRSNSLMPYELQEIVSAKGKVVNALNIFDLLLKIKWENKVQNYEVEMKRTLEGKWTMN</sequence>
<name>A9NU75_PICSI</name>
<dbReference type="Pfam" id="PF16845">
    <property type="entry name" value="SQAPI"/>
    <property type="match status" value="1"/>
</dbReference>
<dbReference type="GO" id="GO:0004869">
    <property type="term" value="F:cysteine-type endopeptidase inhibitor activity"/>
    <property type="evidence" value="ECO:0007669"/>
    <property type="project" value="UniProtKB-KW"/>
</dbReference>
<dbReference type="InterPro" id="IPR046350">
    <property type="entry name" value="Cystatin_sf"/>
</dbReference>
<dbReference type="PANTHER" id="PTHR11413:SF103">
    <property type="entry name" value="CYSTEINE PROTEINASE INHIBITOR 12"/>
    <property type="match status" value="1"/>
</dbReference>
<comment type="similarity">
    <text evidence="3">Belongs to the cystatin family. Phytocystatin subfamily.</text>
</comment>
<reference evidence="6" key="1">
    <citation type="journal article" date="2008" name="BMC Genomics">
        <title>A conifer genomics resource of 200,000 spruce (Picea spp.) ESTs and 6,464 high-quality, sequence-finished full-length cDNAs for Sitka spruce (Picea sitchensis).</title>
        <authorList>
            <person name="Ralph S.G."/>
            <person name="Chun H.J."/>
            <person name="Kolosova N."/>
            <person name="Cooper D."/>
            <person name="Oddy C."/>
            <person name="Ritland C.E."/>
            <person name="Kirkpatrick R."/>
            <person name="Moore R."/>
            <person name="Barber S."/>
            <person name="Holt R.A."/>
            <person name="Jones S.J."/>
            <person name="Marra M.A."/>
            <person name="Douglas C.J."/>
            <person name="Ritland K."/>
            <person name="Bohlmann J."/>
        </authorList>
    </citation>
    <scope>NUCLEOTIDE SEQUENCE</scope>
    <source>
        <tissue evidence="6">Bark</tissue>
    </source>
</reference>
<dbReference type="EMBL" id="EF084877">
    <property type="protein sequence ID" value="ABK24186.1"/>
    <property type="molecule type" value="mRNA"/>
</dbReference>
<evidence type="ECO:0000256" key="1">
    <source>
        <dbReference type="ARBA" id="ARBA00022690"/>
    </source>
</evidence>
<accession>A9NU75</accession>
<dbReference type="SUPFAM" id="SSF54403">
    <property type="entry name" value="Cystatin/monellin"/>
    <property type="match status" value="2"/>
</dbReference>
<evidence type="ECO:0000313" key="6">
    <source>
        <dbReference type="EMBL" id="ABK24186.1"/>
    </source>
</evidence>
<dbReference type="CDD" id="cd00042">
    <property type="entry name" value="CY"/>
    <property type="match status" value="1"/>
</dbReference>
<evidence type="ECO:0000256" key="4">
    <source>
        <dbReference type="SAM" id="Phobius"/>
    </source>
</evidence>
<dbReference type="SMART" id="SM00043">
    <property type="entry name" value="CY"/>
    <property type="match status" value="1"/>
</dbReference>
<evidence type="ECO:0000259" key="5">
    <source>
        <dbReference type="SMART" id="SM00043"/>
    </source>
</evidence>
<evidence type="ECO:0000256" key="2">
    <source>
        <dbReference type="ARBA" id="ARBA00022704"/>
    </source>
</evidence>
<dbReference type="InterPro" id="IPR027214">
    <property type="entry name" value="Cystatin"/>
</dbReference>
<dbReference type="PANTHER" id="PTHR11413">
    <property type="entry name" value="CYSTATIN FAMILY MEMBER"/>
    <property type="match status" value="1"/>
</dbReference>
<keyword evidence="4" id="KW-1133">Transmembrane helix</keyword>
<feature type="transmembrane region" description="Helical" evidence="4">
    <location>
        <begin position="20"/>
        <end position="41"/>
    </location>
</feature>
<dbReference type="InterPro" id="IPR000010">
    <property type="entry name" value="Cystatin_dom"/>
</dbReference>
<proteinExistence type="evidence at transcript level"/>
<organism evidence="6">
    <name type="scientific">Picea sitchensis</name>
    <name type="common">Sitka spruce</name>
    <name type="synonym">Pinus sitchensis</name>
    <dbReference type="NCBI Taxonomy" id="3332"/>
    <lineage>
        <taxon>Eukaryota</taxon>
        <taxon>Viridiplantae</taxon>
        <taxon>Streptophyta</taxon>
        <taxon>Embryophyta</taxon>
        <taxon>Tracheophyta</taxon>
        <taxon>Spermatophyta</taxon>
        <taxon>Pinopsida</taxon>
        <taxon>Pinidae</taxon>
        <taxon>Conifers I</taxon>
        <taxon>Pinales</taxon>
        <taxon>Pinaceae</taxon>
        <taxon>Picea</taxon>
    </lineage>
</organism>